<proteinExistence type="predicted"/>
<dbReference type="Proteomes" id="UP000319040">
    <property type="component" value="Unassembled WGS sequence"/>
</dbReference>
<evidence type="ECO:0000313" key="5">
    <source>
        <dbReference type="EMBL" id="SMO37270.1"/>
    </source>
</evidence>
<accession>A0A521ARJ3</accession>
<comment type="subcellular location">
    <subcellularLocation>
        <location evidence="1">Secreted</location>
    </subcellularLocation>
</comment>
<keyword evidence="2" id="KW-0964">Secreted</keyword>
<dbReference type="PANTHER" id="PTHR47763:SF1">
    <property type="entry name" value="DUF659 DOMAIN-CONTAINING PROTEIN"/>
    <property type="match status" value="1"/>
</dbReference>
<gene>
    <name evidence="5" type="ORF">SAMN06265379_101336</name>
</gene>
<dbReference type="InterPro" id="IPR036465">
    <property type="entry name" value="vWFA_dom_sf"/>
</dbReference>
<keyword evidence="6" id="KW-1185">Reference proteome</keyword>
<reference evidence="5 6" key="1">
    <citation type="submission" date="2017-05" db="EMBL/GenBank/DDBJ databases">
        <authorList>
            <person name="Varghese N."/>
            <person name="Submissions S."/>
        </authorList>
    </citation>
    <scope>NUCLEOTIDE SEQUENCE [LARGE SCALE GENOMIC DNA]</scope>
    <source>
        <strain evidence="5 6">DSM 27040</strain>
    </source>
</reference>
<dbReference type="SMART" id="SM00327">
    <property type="entry name" value="VWA"/>
    <property type="match status" value="1"/>
</dbReference>
<feature type="domain" description="VWFA" evidence="4">
    <location>
        <begin position="203"/>
        <end position="398"/>
    </location>
</feature>
<dbReference type="SUPFAM" id="SSF53300">
    <property type="entry name" value="vWA-like"/>
    <property type="match status" value="1"/>
</dbReference>
<name>A0A521ARJ3_SACCC</name>
<dbReference type="AlphaFoldDB" id="A0A521ARJ3"/>
<dbReference type="PROSITE" id="PS51257">
    <property type="entry name" value="PROKAR_LIPOPROTEIN"/>
    <property type="match status" value="1"/>
</dbReference>
<evidence type="ECO:0000256" key="1">
    <source>
        <dbReference type="ARBA" id="ARBA00004613"/>
    </source>
</evidence>
<evidence type="ECO:0000313" key="6">
    <source>
        <dbReference type="Proteomes" id="UP000319040"/>
    </source>
</evidence>
<dbReference type="InterPro" id="IPR052969">
    <property type="entry name" value="Thr-specific_kinase-like"/>
</dbReference>
<evidence type="ECO:0000259" key="4">
    <source>
        <dbReference type="PROSITE" id="PS50234"/>
    </source>
</evidence>
<dbReference type="PANTHER" id="PTHR47763">
    <property type="entry name" value="ALPHA-PROTEIN KINASE VWKA"/>
    <property type="match status" value="1"/>
</dbReference>
<dbReference type="Gene3D" id="3.40.50.410">
    <property type="entry name" value="von Willebrand factor, type A domain"/>
    <property type="match status" value="1"/>
</dbReference>
<dbReference type="Pfam" id="PF25106">
    <property type="entry name" value="VWA_4"/>
    <property type="match status" value="1"/>
</dbReference>
<evidence type="ECO:0000256" key="2">
    <source>
        <dbReference type="ARBA" id="ARBA00022525"/>
    </source>
</evidence>
<dbReference type="GO" id="GO:0005737">
    <property type="term" value="C:cytoplasm"/>
    <property type="evidence" value="ECO:0007669"/>
    <property type="project" value="TreeGrafter"/>
</dbReference>
<dbReference type="InterPro" id="IPR002035">
    <property type="entry name" value="VWF_A"/>
</dbReference>
<organism evidence="5 6">
    <name type="scientific">Saccharicrinis carchari</name>
    <dbReference type="NCBI Taxonomy" id="1168039"/>
    <lineage>
        <taxon>Bacteria</taxon>
        <taxon>Pseudomonadati</taxon>
        <taxon>Bacteroidota</taxon>
        <taxon>Bacteroidia</taxon>
        <taxon>Marinilabiliales</taxon>
        <taxon>Marinilabiliaceae</taxon>
        <taxon>Saccharicrinis</taxon>
    </lineage>
</organism>
<evidence type="ECO:0000256" key="3">
    <source>
        <dbReference type="ARBA" id="ARBA00022729"/>
    </source>
</evidence>
<dbReference type="InterPro" id="IPR056861">
    <property type="entry name" value="HMCN1-like_VWA"/>
</dbReference>
<protein>
    <submittedName>
        <fullName evidence="5">von Willebrand factor type A domain-containing protein</fullName>
    </submittedName>
</protein>
<dbReference type="GO" id="GO:0004674">
    <property type="term" value="F:protein serine/threonine kinase activity"/>
    <property type="evidence" value="ECO:0007669"/>
    <property type="project" value="TreeGrafter"/>
</dbReference>
<keyword evidence="3" id="KW-0732">Signal</keyword>
<sequence>MNFKLWNFIVTVFFLFIVYACEPDNEPGLSDEYTSDKTGYAMFNDARGSSGGSATGGGSSTGSGGTNQGNNAGLITAGEWNDLDNWVYWSELIIGQDYSKMPDYWGFYTQNRISVVLTTNGSPAVDTKLELKKKGQTVWRSKTDNMGRAELWIALFQKDNSLNMSDYDLYVNGNKVNRNLTLFENGVNKINITSATSVSDRVELAFVVDATGSMGDEMEFLKDDLKDVVQKVLKGKTNLDVFTSTVFYRDQGDEYLVKKSGFTSDINSTVNFIAKQRADGGGDFPEAVHTALKTAFNELQWSDKAKARIAFLLLDAPPHYTSEIIAEVQQQTLRAAEKGIKIIPVTASGIDKETEFLMRFMAMATNGTYIFITNDSGIGNHHIQASVGDYEVELLNDLLVRLIRKYSN</sequence>
<dbReference type="PROSITE" id="PS50234">
    <property type="entry name" value="VWFA"/>
    <property type="match status" value="1"/>
</dbReference>
<dbReference type="EMBL" id="FXTB01000001">
    <property type="protein sequence ID" value="SMO37270.1"/>
    <property type="molecule type" value="Genomic_DNA"/>
</dbReference>